<keyword evidence="4" id="KW-1185">Reference proteome</keyword>
<dbReference type="GeneID" id="54489062"/>
<dbReference type="EMBL" id="ML996567">
    <property type="protein sequence ID" value="KAF2761229.1"/>
    <property type="molecule type" value="Genomic_DNA"/>
</dbReference>
<protein>
    <submittedName>
        <fullName evidence="3">Uncharacterized protein</fullName>
    </submittedName>
</protein>
<gene>
    <name evidence="3" type="ORF">EJ05DRAFT_508414</name>
</gene>
<proteinExistence type="predicted"/>
<dbReference type="RefSeq" id="XP_033603680.1">
    <property type="nucleotide sequence ID" value="XM_033748008.1"/>
</dbReference>
<feature type="compositionally biased region" description="Low complexity" evidence="2">
    <location>
        <begin position="122"/>
        <end position="142"/>
    </location>
</feature>
<sequence length="515" mass="55438">MAKNTSTRAAVAKRQASVPVSSRKAGKAPATTKSSLAKPSEPDVMEGIEDSSSGLSDAPSSPEVVSSKRRRIGGAEAKKPVAKSTGKAVSRDDQVDDDTAEASTGSKRKRGAGASSADNVPSKATQAAKTSKSASTAQKDAVPSPPNPAPLVPVSRAEKIRNSRLLFDQAFDMEPLIAAARNSQDCLSADTKRESRPFKLGRYDGTVDQMTRLAFNLKSTDGDIKTLSHPPPMDWTNKQAITTLNKWYVQIYSRTTGGRLRQIDIFNDEEKLLIKHEVQKNRSLTMRDLTTSITKTLNDKFEGKKTATTPEGRPRRGITSVNAFLSKYRAEYQAAAPVASSSAAPSSSSSAARRITASLPPARVLPNFKKHASKHASPPSTSSATQTDPAALAADSIALPAHHAALAAKDALIAALQADNGRLQTDLDLARAKVAEKAARVRELRREVLVKETSLEGMRTFHRREMAALKGELPAPGNDFRDAALRDEEVEGLAEIVPEELVEEEEFVREEVVEE</sequence>
<feature type="coiled-coil region" evidence="1">
    <location>
        <begin position="413"/>
        <end position="447"/>
    </location>
</feature>
<dbReference type="OrthoDB" id="10689160at2759"/>
<dbReference type="Proteomes" id="UP000799437">
    <property type="component" value="Unassembled WGS sequence"/>
</dbReference>
<reference evidence="3" key="1">
    <citation type="journal article" date="2020" name="Stud. Mycol.">
        <title>101 Dothideomycetes genomes: a test case for predicting lifestyles and emergence of pathogens.</title>
        <authorList>
            <person name="Haridas S."/>
            <person name="Albert R."/>
            <person name="Binder M."/>
            <person name="Bloem J."/>
            <person name="Labutti K."/>
            <person name="Salamov A."/>
            <person name="Andreopoulos B."/>
            <person name="Baker S."/>
            <person name="Barry K."/>
            <person name="Bills G."/>
            <person name="Bluhm B."/>
            <person name="Cannon C."/>
            <person name="Castanera R."/>
            <person name="Culley D."/>
            <person name="Daum C."/>
            <person name="Ezra D."/>
            <person name="Gonzalez J."/>
            <person name="Henrissat B."/>
            <person name="Kuo A."/>
            <person name="Liang C."/>
            <person name="Lipzen A."/>
            <person name="Lutzoni F."/>
            <person name="Magnuson J."/>
            <person name="Mondo S."/>
            <person name="Nolan M."/>
            <person name="Ohm R."/>
            <person name="Pangilinan J."/>
            <person name="Park H.-J."/>
            <person name="Ramirez L."/>
            <person name="Alfaro M."/>
            <person name="Sun H."/>
            <person name="Tritt A."/>
            <person name="Yoshinaga Y."/>
            <person name="Zwiers L.-H."/>
            <person name="Turgeon B."/>
            <person name="Goodwin S."/>
            <person name="Spatafora J."/>
            <person name="Crous P."/>
            <person name="Grigoriev I."/>
        </authorList>
    </citation>
    <scope>NUCLEOTIDE SEQUENCE</scope>
    <source>
        <strain evidence="3">CBS 121739</strain>
    </source>
</reference>
<keyword evidence="1" id="KW-0175">Coiled coil</keyword>
<evidence type="ECO:0000313" key="4">
    <source>
        <dbReference type="Proteomes" id="UP000799437"/>
    </source>
</evidence>
<evidence type="ECO:0000256" key="1">
    <source>
        <dbReference type="SAM" id="Coils"/>
    </source>
</evidence>
<organism evidence="3 4">
    <name type="scientific">Pseudovirgaria hyperparasitica</name>
    <dbReference type="NCBI Taxonomy" id="470096"/>
    <lineage>
        <taxon>Eukaryota</taxon>
        <taxon>Fungi</taxon>
        <taxon>Dikarya</taxon>
        <taxon>Ascomycota</taxon>
        <taxon>Pezizomycotina</taxon>
        <taxon>Dothideomycetes</taxon>
        <taxon>Dothideomycetes incertae sedis</taxon>
        <taxon>Acrospermales</taxon>
        <taxon>Acrospermaceae</taxon>
        <taxon>Pseudovirgaria</taxon>
    </lineage>
</organism>
<evidence type="ECO:0000256" key="2">
    <source>
        <dbReference type="SAM" id="MobiDB-lite"/>
    </source>
</evidence>
<evidence type="ECO:0000313" key="3">
    <source>
        <dbReference type="EMBL" id="KAF2761229.1"/>
    </source>
</evidence>
<name>A0A6A6WG93_9PEZI</name>
<accession>A0A6A6WG93</accession>
<feature type="compositionally biased region" description="Low complexity" evidence="2">
    <location>
        <begin position="50"/>
        <end position="62"/>
    </location>
</feature>
<feature type="region of interest" description="Disordered" evidence="2">
    <location>
        <begin position="1"/>
        <end position="154"/>
    </location>
</feature>
<dbReference type="AlphaFoldDB" id="A0A6A6WG93"/>